<sequence>MSSSPLDISQLSESQQEALQTYTSVTDQDPITAIPILQRAEWNVQIAITRFFEGEPTSDPVAEARAALPAASSRQASNLQFDDLIASARPPSTARRSFNSVGRVSTQSAEETHYHPPLLLAILFTPFSLLYRVLATILSPFGTAFPFIQRAIARLAPSQRPRPSRRSLAPADNARRFIREFSEEYGANNLPFVESGFNLALDNAKKDFKFLFVVLLSPSHDDTSSWVRDTLLSPQLSSFLSSHRNEIILWGGNVQDAEAYQVADTVQCTKFPFAGLVCYTPDSSGPTGMSTVMRASGPMAANELVAKLGTAMTAQQGQLSAARLERQQAQASRNLRQEQDSAYQRSLAQDRERARLKREEAEAQARLEKEALRKEEDEQRHAAALQQWRRWRAQSLPPEPEKTSKDSIRVSVRLPNGERVIRGFRADADLEEVYAFVECYDVWKEAAAADTMSEKEVLEPAGFEHTYGFRLVSPMPRIVYDLQEGGSIGKRIGRGGNLIVEPIEEDDQE</sequence>
<evidence type="ECO:0000313" key="5">
    <source>
        <dbReference type="Proteomes" id="UP000606974"/>
    </source>
</evidence>
<dbReference type="Proteomes" id="UP000606974">
    <property type="component" value="Unassembled WGS sequence"/>
</dbReference>
<dbReference type="SMART" id="SM00594">
    <property type="entry name" value="UAS"/>
    <property type="match status" value="1"/>
</dbReference>
<accession>A0A8H7ADV4</accession>
<evidence type="ECO:0000256" key="2">
    <source>
        <dbReference type="SAM" id="MobiDB-lite"/>
    </source>
</evidence>
<gene>
    <name evidence="4" type="ORF">GJ744_012409</name>
</gene>
<dbReference type="InterPro" id="IPR029071">
    <property type="entry name" value="Ubiquitin-like_domsf"/>
</dbReference>
<dbReference type="EMBL" id="JAACFV010000097">
    <property type="protein sequence ID" value="KAF7505967.1"/>
    <property type="molecule type" value="Genomic_DNA"/>
</dbReference>
<feature type="domain" description="UBX" evidence="3">
    <location>
        <begin position="403"/>
        <end position="477"/>
    </location>
</feature>
<feature type="region of interest" description="Disordered" evidence="2">
    <location>
        <begin position="325"/>
        <end position="359"/>
    </location>
</feature>
<dbReference type="InterPro" id="IPR006577">
    <property type="entry name" value="UAS"/>
</dbReference>
<dbReference type="PROSITE" id="PS50033">
    <property type="entry name" value="UBX"/>
    <property type="match status" value="1"/>
</dbReference>
<dbReference type="SUPFAM" id="SSF46934">
    <property type="entry name" value="UBA-like"/>
    <property type="match status" value="1"/>
</dbReference>
<dbReference type="GO" id="GO:0036503">
    <property type="term" value="P:ERAD pathway"/>
    <property type="evidence" value="ECO:0007669"/>
    <property type="project" value="TreeGrafter"/>
</dbReference>
<dbReference type="SMART" id="SM00166">
    <property type="entry name" value="UBX"/>
    <property type="match status" value="1"/>
</dbReference>
<feature type="compositionally biased region" description="Basic and acidic residues" evidence="2">
    <location>
        <begin position="348"/>
        <end position="359"/>
    </location>
</feature>
<reference evidence="4" key="1">
    <citation type="submission" date="2020-02" db="EMBL/GenBank/DDBJ databases">
        <authorList>
            <person name="Palmer J.M."/>
        </authorList>
    </citation>
    <scope>NUCLEOTIDE SEQUENCE</scope>
    <source>
        <strain evidence="4">EPUS1.4</strain>
        <tissue evidence="4">Thallus</tissue>
    </source>
</reference>
<dbReference type="Gene3D" id="3.10.20.90">
    <property type="entry name" value="Phosphatidylinositol 3-kinase Catalytic Subunit, Chain A, domain 1"/>
    <property type="match status" value="1"/>
</dbReference>
<dbReference type="SUPFAM" id="SSF54236">
    <property type="entry name" value="Ubiquitin-like"/>
    <property type="match status" value="1"/>
</dbReference>
<protein>
    <recommendedName>
        <fullName evidence="3">UBX domain-containing protein</fullName>
    </recommendedName>
</protein>
<dbReference type="GO" id="GO:0043130">
    <property type="term" value="F:ubiquitin binding"/>
    <property type="evidence" value="ECO:0007669"/>
    <property type="project" value="TreeGrafter"/>
</dbReference>
<dbReference type="AlphaFoldDB" id="A0A8H7ADV4"/>
<dbReference type="InterPro" id="IPR001012">
    <property type="entry name" value="UBX_dom"/>
</dbReference>
<name>A0A8H7ADV4_9EURO</name>
<dbReference type="Gene3D" id="3.40.30.10">
    <property type="entry name" value="Glutaredoxin"/>
    <property type="match status" value="1"/>
</dbReference>
<keyword evidence="5" id="KW-1185">Reference proteome</keyword>
<dbReference type="InterPro" id="IPR009060">
    <property type="entry name" value="UBA-like_sf"/>
</dbReference>
<dbReference type="OrthoDB" id="1026733at2759"/>
<dbReference type="InterPro" id="IPR036249">
    <property type="entry name" value="Thioredoxin-like_sf"/>
</dbReference>
<evidence type="ECO:0000256" key="1">
    <source>
        <dbReference type="ARBA" id="ARBA00023054"/>
    </source>
</evidence>
<organism evidence="4 5">
    <name type="scientific">Endocarpon pusillum</name>
    <dbReference type="NCBI Taxonomy" id="364733"/>
    <lineage>
        <taxon>Eukaryota</taxon>
        <taxon>Fungi</taxon>
        <taxon>Dikarya</taxon>
        <taxon>Ascomycota</taxon>
        <taxon>Pezizomycotina</taxon>
        <taxon>Eurotiomycetes</taxon>
        <taxon>Chaetothyriomycetidae</taxon>
        <taxon>Verrucariales</taxon>
        <taxon>Verrucariaceae</taxon>
        <taxon>Endocarpon</taxon>
    </lineage>
</organism>
<comment type="caution">
    <text evidence="4">The sequence shown here is derived from an EMBL/GenBank/DDBJ whole genome shotgun (WGS) entry which is preliminary data.</text>
</comment>
<dbReference type="PANTHER" id="PTHR23322">
    <property type="entry name" value="FAS-ASSOCIATED PROTEIN"/>
    <property type="match status" value="1"/>
</dbReference>
<dbReference type="PANTHER" id="PTHR23322:SF1">
    <property type="entry name" value="FAS-ASSOCIATED FACTOR 2"/>
    <property type="match status" value="1"/>
</dbReference>
<dbReference type="InterPro" id="IPR050730">
    <property type="entry name" value="UBX_domain-protein"/>
</dbReference>
<evidence type="ECO:0000313" key="4">
    <source>
        <dbReference type="EMBL" id="KAF7505967.1"/>
    </source>
</evidence>
<dbReference type="CDD" id="cd01767">
    <property type="entry name" value="UBX"/>
    <property type="match status" value="1"/>
</dbReference>
<dbReference type="Pfam" id="PF00789">
    <property type="entry name" value="UBX"/>
    <property type="match status" value="1"/>
</dbReference>
<dbReference type="SUPFAM" id="SSF52833">
    <property type="entry name" value="Thioredoxin-like"/>
    <property type="match status" value="1"/>
</dbReference>
<dbReference type="CDD" id="cd14273">
    <property type="entry name" value="UBA_TAP-C_like"/>
    <property type="match status" value="1"/>
</dbReference>
<dbReference type="Gene3D" id="1.10.8.10">
    <property type="entry name" value="DNA helicase RuvA subunit, C-terminal domain"/>
    <property type="match status" value="1"/>
</dbReference>
<keyword evidence="1" id="KW-0175">Coiled coil</keyword>
<evidence type="ECO:0000259" key="3">
    <source>
        <dbReference type="PROSITE" id="PS50033"/>
    </source>
</evidence>
<proteinExistence type="predicted"/>
<feature type="compositionally biased region" description="Polar residues" evidence="2">
    <location>
        <begin position="327"/>
        <end position="347"/>
    </location>
</feature>
<dbReference type="Pfam" id="PF14555">
    <property type="entry name" value="UBA_4"/>
    <property type="match status" value="1"/>
</dbReference>
<dbReference type="GO" id="GO:0005783">
    <property type="term" value="C:endoplasmic reticulum"/>
    <property type="evidence" value="ECO:0007669"/>
    <property type="project" value="TreeGrafter"/>
</dbReference>